<name>A0A381ZIL9_9ZZZZ</name>
<reference evidence="1" key="1">
    <citation type="submission" date="2018-05" db="EMBL/GenBank/DDBJ databases">
        <authorList>
            <person name="Lanie J.A."/>
            <person name="Ng W.-L."/>
            <person name="Kazmierczak K.M."/>
            <person name="Andrzejewski T.M."/>
            <person name="Davidsen T.M."/>
            <person name="Wayne K.J."/>
            <person name="Tettelin H."/>
            <person name="Glass J.I."/>
            <person name="Rusch D."/>
            <person name="Podicherti R."/>
            <person name="Tsui H.-C.T."/>
            <person name="Winkler M.E."/>
        </authorList>
    </citation>
    <scope>NUCLEOTIDE SEQUENCE</scope>
</reference>
<accession>A0A381ZIL9</accession>
<dbReference type="EMBL" id="UINC01021474">
    <property type="protein sequence ID" value="SVA89090.1"/>
    <property type="molecule type" value="Genomic_DNA"/>
</dbReference>
<gene>
    <name evidence="1" type="ORF">METZ01_LOCUS141944</name>
</gene>
<evidence type="ECO:0000313" key="1">
    <source>
        <dbReference type="EMBL" id="SVA89090.1"/>
    </source>
</evidence>
<organism evidence="1">
    <name type="scientific">marine metagenome</name>
    <dbReference type="NCBI Taxonomy" id="408172"/>
    <lineage>
        <taxon>unclassified sequences</taxon>
        <taxon>metagenomes</taxon>
        <taxon>ecological metagenomes</taxon>
    </lineage>
</organism>
<feature type="non-terminal residue" evidence="1">
    <location>
        <position position="32"/>
    </location>
</feature>
<dbReference type="AlphaFoldDB" id="A0A381ZIL9"/>
<sequence length="32" mass="3688">MPLSKIPVLIQAKKSSPVINFEAMMLYPWPRT</sequence>
<proteinExistence type="predicted"/>
<protein>
    <submittedName>
        <fullName evidence="1">Uncharacterized protein</fullName>
    </submittedName>
</protein>